<evidence type="ECO:0000313" key="1">
    <source>
        <dbReference type="EMBL" id="CEE01815.1"/>
    </source>
</evidence>
<name>A0A090J1T9_9BACI</name>
<dbReference type="AlphaFoldDB" id="A0A090J1T9"/>
<evidence type="ECO:0000313" key="2">
    <source>
        <dbReference type="Proteomes" id="UP000040576"/>
    </source>
</evidence>
<dbReference type="KEGG" id="bthv:CQJ30_10685"/>
<proteinExistence type="predicted"/>
<sequence length="74" mass="8411">MEEIVAVDRNYKGEIISFQTSTGRVISYQKAMDEIIEGRITGVEIVEAHDDDKPLIINSNHPDDESFVNYPPIF</sequence>
<protein>
    <submittedName>
        <fullName evidence="1">Uncharacterized protein</fullName>
    </submittedName>
</protein>
<accession>A0A090J1T9</accession>
<keyword evidence="2" id="KW-1185">Reference proteome</keyword>
<dbReference type="Proteomes" id="UP000040576">
    <property type="component" value="Unassembled WGS sequence"/>
</dbReference>
<dbReference type="EMBL" id="CCRF01000061">
    <property type="protein sequence ID" value="CEE01815.1"/>
    <property type="molecule type" value="Genomic_DNA"/>
</dbReference>
<dbReference type="RefSeq" id="WP_034770543.1">
    <property type="nucleotide sequence ID" value="NZ_CCRF01000061.1"/>
</dbReference>
<dbReference type="GeneID" id="92961206"/>
<gene>
    <name evidence="1" type="ORF">BT1A1_1993</name>
</gene>
<dbReference type="Pfam" id="PF13031">
    <property type="entry name" value="DUF3892"/>
    <property type="match status" value="1"/>
</dbReference>
<dbReference type="InterPro" id="IPR024997">
    <property type="entry name" value="DUF3892"/>
</dbReference>
<organism evidence="1 2">
    <name type="scientific">Caldibacillus thermoamylovorans</name>
    <dbReference type="NCBI Taxonomy" id="35841"/>
    <lineage>
        <taxon>Bacteria</taxon>
        <taxon>Bacillati</taxon>
        <taxon>Bacillota</taxon>
        <taxon>Bacilli</taxon>
        <taxon>Bacillales</taxon>
        <taxon>Bacillaceae</taxon>
        <taxon>Caldibacillus</taxon>
    </lineage>
</organism>
<reference evidence="1 2" key="1">
    <citation type="submission" date="2014-07" db="EMBL/GenBank/DDBJ databases">
        <authorList>
            <person name="Wibberg Daniel"/>
        </authorList>
    </citation>
    <scope>NUCLEOTIDE SEQUENCE [LARGE SCALE GENOMIC DNA]</scope>
</reference>